<evidence type="ECO:0000256" key="6">
    <source>
        <dbReference type="ARBA" id="ARBA00022989"/>
    </source>
</evidence>
<dbReference type="EMBL" id="JAMPLM010000005">
    <property type="protein sequence ID" value="MEP1058410.1"/>
    <property type="molecule type" value="Genomic_DNA"/>
</dbReference>
<organism evidence="9 10">
    <name type="scientific">Stenomitos frigidus AS-A4</name>
    <dbReference type="NCBI Taxonomy" id="2933935"/>
    <lineage>
        <taxon>Bacteria</taxon>
        <taxon>Bacillati</taxon>
        <taxon>Cyanobacteriota</taxon>
        <taxon>Cyanophyceae</taxon>
        <taxon>Leptolyngbyales</taxon>
        <taxon>Leptolyngbyaceae</taxon>
        <taxon>Stenomitos</taxon>
    </lineage>
</organism>
<dbReference type="Pfam" id="PF08041">
    <property type="entry name" value="PetM"/>
    <property type="match status" value="1"/>
</dbReference>
<proteinExistence type="predicted"/>
<name>A0ABV0KJ56_9CYAN</name>
<reference evidence="9 10" key="1">
    <citation type="submission" date="2022-04" db="EMBL/GenBank/DDBJ databases">
        <title>Positive selection, recombination, and allopatry shape intraspecific diversity of widespread and dominant cyanobacteria.</title>
        <authorList>
            <person name="Wei J."/>
            <person name="Shu W."/>
            <person name="Hu C."/>
        </authorList>
    </citation>
    <scope>NUCLEOTIDE SEQUENCE [LARGE SCALE GENOMIC DNA]</scope>
    <source>
        <strain evidence="9 10">AS-A4</strain>
    </source>
</reference>
<keyword evidence="10" id="KW-1185">Reference proteome</keyword>
<keyword evidence="4 8" id="KW-0812">Transmembrane</keyword>
<accession>A0ABV0KJ56</accession>
<keyword evidence="7 8" id="KW-0472">Membrane</keyword>
<feature type="transmembrane region" description="Helical" evidence="8">
    <location>
        <begin position="6"/>
        <end position="26"/>
    </location>
</feature>
<gene>
    <name evidence="9" type="ORF">NDI38_08155</name>
</gene>
<keyword evidence="2" id="KW-0813">Transport</keyword>
<keyword evidence="5" id="KW-0249">Electron transport</keyword>
<evidence type="ECO:0000256" key="8">
    <source>
        <dbReference type="SAM" id="Phobius"/>
    </source>
</evidence>
<dbReference type="RefSeq" id="WP_190447625.1">
    <property type="nucleotide sequence ID" value="NZ_JAMPLM010000005.1"/>
</dbReference>
<evidence type="ECO:0000256" key="3">
    <source>
        <dbReference type="ARBA" id="ARBA00022531"/>
    </source>
</evidence>
<evidence type="ECO:0000256" key="7">
    <source>
        <dbReference type="ARBA" id="ARBA00023136"/>
    </source>
</evidence>
<evidence type="ECO:0000256" key="2">
    <source>
        <dbReference type="ARBA" id="ARBA00022448"/>
    </source>
</evidence>
<evidence type="ECO:0000256" key="1">
    <source>
        <dbReference type="ARBA" id="ARBA00004167"/>
    </source>
</evidence>
<comment type="caution">
    <text evidence="9">The sequence shown here is derived from an EMBL/GenBank/DDBJ whole genome shotgun (WGS) entry which is preliminary data.</text>
</comment>
<dbReference type="Proteomes" id="UP001476950">
    <property type="component" value="Unassembled WGS sequence"/>
</dbReference>
<dbReference type="InterPro" id="IPR012595">
    <property type="entry name" value="PetM_cyt_b6/f_cplx_su7"/>
</dbReference>
<comment type="subcellular location">
    <subcellularLocation>
        <location evidence="1">Membrane</location>
        <topology evidence="1">Single-pass membrane protein</topology>
    </subcellularLocation>
</comment>
<evidence type="ECO:0000313" key="9">
    <source>
        <dbReference type="EMBL" id="MEP1058410.1"/>
    </source>
</evidence>
<evidence type="ECO:0000256" key="5">
    <source>
        <dbReference type="ARBA" id="ARBA00022982"/>
    </source>
</evidence>
<protein>
    <submittedName>
        <fullName evidence="9">Cytochrome B6</fullName>
    </submittedName>
</protein>
<keyword evidence="6 8" id="KW-1133">Transmembrane helix</keyword>
<sequence>MSEILSTTLLLPVLVLVGLSAGFLLLKLQGGEE</sequence>
<evidence type="ECO:0000256" key="4">
    <source>
        <dbReference type="ARBA" id="ARBA00022692"/>
    </source>
</evidence>
<keyword evidence="3" id="KW-0602">Photosynthesis</keyword>
<evidence type="ECO:0000313" key="10">
    <source>
        <dbReference type="Proteomes" id="UP001476950"/>
    </source>
</evidence>